<dbReference type="EMBL" id="CP106856">
    <property type="protein sequence ID" value="UYB36328.1"/>
    <property type="molecule type" value="Genomic_DNA"/>
</dbReference>
<dbReference type="RefSeq" id="WP_263128019.1">
    <property type="nucleotide sequence ID" value="NZ_CP106856.1"/>
</dbReference>
<accession>A0ABY6FT53</accession>
<gene>
    <name evidence="6" type="ORF">N9A08_01115</name>
</gene>
<proteinExistence type="inferred from homology"/>
<dbReference type="Gene3D" id="3.40.50.300">
    <property type="entry name" value="P-loop containing nucleotide triphosphate hydrolases"/>
    <property type="match status" value="1"/>
</dbReference>
<dbReference type="GO" id="GO:0005524">
    <property type="term" value="F:ATP binding"/>
    <property type="evidence" value="ECO:0007669"/>
    <property type="project" value="UniProtKB-KW"/>
</dbReference>
<evidence type="ECO:0000256" key="3">
    <source>
        <dbReference type="ARBA" id="ARBA00022741"/>
    </source>
</evidence>
<dbReference type="InterPro" id="IPR003593">
    <property type="entry name" value="AAA+_ATPase"/>
</dbReference>
<evidence type="ECO:0000256" key="2">
    <source>
        <dbReference type="ARBA" id="ARBA00022448"/>
    </source>
</evidence>
<organism evidence="6 7">
    <name type="scientific">Arthrobacter koreensis</name>
    <dbReference type="NCBI Taxonomy" id="199136"/>
    <lineage>
        <taxon>Bacteria</taxon>
        <taxon>Bacillati</taxon>
        <taxon>Actinomycetota</taxon>
        <taxon>Actinomycetes</taxon>
        <taxon>Micrococcales</taxon>
        <taxon>Micrococcaceae</taxon>
        <taxon>Arthrobacter</taxon>
    </lineage>
</organism>
<dbReference type="SMART" id="SM00382">
    <property type="entry name" value="AAA"/>
    <property type="match status" value="1"/>
</dbReference>
<evidence type="ECO:0000313" key="7">
    <source>
        <dbReference type="Proteomes" id="UP001063368"/>
    </source>
</evidence>
<dbReference type="PANTHER" id="PTHR43335">
    <property type="entry name" value="ABC TRANSPORTER, ATP-BINDING PROTEIN"/>
    <property type="match status" value="1"/>
</dbReference>
<evidence type="ECO:0000313" key="6">
    <source>
        <dbReference type="EMBL" id="UYB36328.1"/>
    </source>
</evidence>
<evidence type="ECO:0000259" key="5">
    <source>
        <dbReference type="PROSITE" id="PS50893"/>
    </source>
</evidence>
<comment type="similarity">
    <text evidence="1">Belongs to the ABC transporter superfamily.</text>
</comment>
<evidence type="ECO:0000256" key="1">
    <source>
        <dbReference type="ARBA" id="ARBA00005417"/>
    </source>
</evidence>
<evidence type="ECO:0000256" key="4">
    <source>
        <dbReference type="ARBA" id="ARBA00022840"/>
    </source>
</evidence>
<keyword evidence="2" id="KW-0813">Transport</keyword>
<keyword evidence="4 6" id="KW-0067">ATP-binding</keyword>
<dbReference type="Pfam" id="PF00005">
    <property type="entry name" value="ABC_tran"/>
    <property type="match status" value="1"/>
</dbReference>
<reference evidence="6" key="1">
    <citation type="submission" date="2022-09" db="EMBL/GenBank/DDBJ databases">
        <authorList>
            <person name="Li D."/>
            <person name="Cheng J."/>
            <person name="Li Y."/>
        </authorList>
    </citation>
    <scope>NUCLEOTIDE SEQUENCE</scope>
    <source>
        <strain evidence="6">DL</strain>
    </source>
</reference>
<sequence>MGTTEQGTTGRGGISVDGVTRSFGTVQAVRGMTFEAPPGAVTALIGPNGSGKTTLLLMLASLLAPDSGSMRIDGADPLQDPVAVRRSVGWMPDTLGVWDSLTATEILVTMGKLYGMVPDAAAQRAGELLAEVRLSDFADKPARVFSRGQQQRLSLARALIQDPAVLLLDEPASGLDPGSRVELRLLLRRLAAAGKTILVSSHVLSELDEMADRAVFVSGGQTVKTQSLDDVGTQLRWYAVSARDTGALLRALEAQGLAAAVGEGTRRSHVRVQLGGEEQAAEVLRYLVESGVGVYAFAPASGALEETYMSLEGEKP</sequence>
<dbReference type="PANTHER" id="PTHR43335:SF4">
    <property type="entry name" value="ABC TRANSPORTER, ATP-BINDING PROTEIN"/>
    <property type="match status" value="1"/>
</dbReference>
<keyword evidence="3" id="KW-0547">Nucleotide-binding</keyword>
<dbReference type="Proteomes" id="UP001063368">
    <property type="component" value="Chromosome"/>
</dbReference>
<dbReference type="PROSITE" id="PS50893">
    <property type="entry name" value="ABC_TRANSPORTER_2"/>
    <property type="match status" value="1"/>
</dbReference>
<name>A0ABY6FT53_9MICC</name>
<dbReference type="InterPro" id="IPR003439">
    <property type="entry name" value="ABC_transporter-like_ATP-bd"/>
</dbReference>
<dbReference type="SUPFAM" id="SSF52540">
    <property type="entry name" value="P-loop containing nucleoside triphosphate hydrolases"/>
    <property type="match status" value="1"/>
</dbReference>
<feature type="domain" description="ABC transporter" evidence="5">
    <location>
        <begin position="14"/>
        <end position="244"/>
    </location>
</feature>
<dbReference type="InterPro" id="IPR027417">
    <property type="entry name" value="P-loop_NTPase"/>
</dbReference>
<keyword evidence="7" id="KW-1185">Reference proteome</keyword>
<protein>
    <submittedName>
        <fullName evidence="6">ABC transporter ATP-binding protein</fullName>
    </submittedName>
</protein>